<evidence type="ECO:0000256" key="6">
    <source>
        <dbReference type="ARBA" id="ARBA00023212"/>
    </source>
</evidence>
<feature type="compositionally biased region" description="Low complexity" evidence="10">
    <location>
        <begin position="186"/>
        <end position="196"/>
    </location>
</feature>
<keyword evidence="12" id="KW-1185">Reference proteome</keyword>
<organism evidence="12 13">
    <name type="scientific">Hyalella azteca</name>
    <name type="common">Amphipod</name>
    <dbReference type="NCBI Taxonomy" id="294128"/>
    <lineage>
        <taxon>Eukaryota</taxon>
        <taxon>Metazoa</taxon>
        <taxon>Ecdysozoa</taxon>
        <taxon>Arthropoda</taxon>
        <taxon>Crustacea</taxon>
        <taxon>Multicrustacea</taxon>
        <taxon>Malacostraca</taxon>
        <taxon>Eumalacostraca</taxon>
        <taxon>Peracarida</taxon>
        <taxon>Amphipoda</taxon>
        <taxon>Senticaudata</taxon>
        <taxon>Talitrida</taxon>
        <taxon>Talitroidea</taxon>
        <taxon>Hyalellidae</taxon>
        <taxon>Hyalella</taxon>
    </lineage>
</organism>
<keyword evidence="5" id="KW-0175">Coiled coil</keyword>
<dbReference type="GO" id="GO:0005930">
    <property type="term" value="C:axoneme"/>
    <property type="evidence" value="ECO:0007669"/>
    <property type="project" value="UniProtKB-SubCell"/>
</dbReference>
<dbReference type="GO" id="GO:0036064">
    <property type="term" value="C:ciliary basal body"/>
    <property type="evidence" value="ECO:0007669"/>
    <property type="project" value="TreeGrafter"/>
</dbReference>
<evidence type="ECO:0000259" key="11">
    <source>
        <dbReference type="Pfam" id="PF10243"/>
    </source>
</evidence>
<protein>
    <recommendedName>
        <fullName evidence="9">TRAF3-interacting protein 1</fullName>
    </recommendedName>
</protein>
<feature type="compositionally biased region" description="Gly residues" evidence="10">
    <location>
        <begin position="483"/>
        <end position="496"/>
    </location>
</feature>
<dbReference type="InterPro" id="IPR018799">
    <property type="entry name" value="TRAF3IP1"/>
</dbReference>
<evidence type="ECO:0000256" key="8">
    <source>
        <dbReference type="ARBA" id="ARBA00043971"/>
    </source>
</evidence>
<accession>A0A979FXQ0</accession>
<evidence type="ECO:0000256" key="9">
    <source>
        <dbReference type="ARBA" id="ARBA00070492"/>
    </source>
</evidence>
<sequence>MADAVDPAVIKLTQDQLGKYVTNPSLTAKLLNKPPFKFLHDVINSVITNTGFLQGLYTDAELNKDNIKDKDAKISFLEKCIDATIFATGENLTVRPSKIVSGHEADKTNEFLQALAQAIDNKADSDEAVKRVLAGEKPSKGKTKEKPSRSTEKSKDDDVAGSVKKTKALDDEPGIIVEDTRTDNIADGASDADASSVDTEVFAAGEQSLHDNNHEESIASSMKNSNKIPRADSRRPSVKNPLIKTTTNNRNLGSQNNKIASLKSKEATITSGQTIGKERPSGRGPALGKGGPKEPLSKPSSRSSPADGSLTRGRVVRTSSLARPADTQSRAKDDKASKGRVKPGDTSKDDKRRPARDKKPAADRGARRRDSLVNPGKADKPGRSDKPSRSGKENAPPPAAAAAAPAEADAADDGDKAPEEAVEEAMPEEAMPEVLPDELPDDSNTSGGDEAAADVDNNAGLLDDDVDLDDIQPPPDLLDGDEAPGGGEDLGIGSGGPASPVGGEAPVDPAILKAMAPRDQLEVLGDLGDHPDSGVGSIDSPKSPSSPPAVESPPTPPRVVPAPRRGPMRATHPDDDEASVPMEAVASAPLPGSSRPPSSQGYVRCGP</sequence>
<dbReference type="GeneID" id="108671441"/>
<comment type="subcellular location">
    <subcellularLocation>
        <location evidence="2">Cytoplasm</location>
        <location evidence="2">Cytoskeleton</location>
        <location evidence="2">Cilium axoneme</location>
    </subcellularLocation>
    <subcellularLocation>
        <location evidence="1">Cytoplasm</location>
        <location evidence="1">Cytoskeleton</location>
        <location evidence="1">Cilium basal body</location>
    </subcellularLocation>
</comment>
<feature type="region of interest" description="Disordered" evidence="10">
    <location>
        <begin position="209"/>
        <end position="607"/>
    </location>
</feature>
<feature type="compositionally biased region" description="Basic and acidic residues" evidence="10">
    <location>
        <begin position="132"/>
        <end position="158"/>
    </location>
</feature>
<evidence type="ECO:0000256" key="2">
    <source>
        <dbReference type="ARBA" id="ARBA00004430"/>
    </source>
</evidence>
<dbReference type="GO" id="GO:0030992">
    <property type="term" value="C:intraciliary transport particle B"/>
    <property type="evidence" value="ECO:0007669"/>
    <property type="project" value="TreeGrafter"/>
</dbReference>
<dbReference type="PANTHER" id="PTHR31363:SF0">
    <property type="entry name" value="TRAF3-INTERACTING PROTEIN 1"/>
    <property type="match status" value="1"/>
</dbReference>
<feature type="compositionally biased region" description="Low complexity" evidence="10">
    <location>
        <begin position="561"/>
        <end position="570"/>
    </location>
</feature>
<dbReference type="GO" id="GO:0048513">
    <property type="term" value="P:animal organ development"/>
    <property type="evidence" value="ECO:0007669"/>
    <property type="project" value="UniProtKB-ARBA"/>
</dbReference>
<feature type="compositionally biased region" description="Polar residues" evidence="10">
    <location>
        <begin position="218"/>
        <end position="227"/>
    </location>
</feature>
<dbReference type="Gene3D" id="1.10.418.50">
    <property type="entry name" value="Microtubule-binding protein MIP-T3"/>
    <property type="match status" value="1"/>
</dbReference>
<proteinExistence type="inferred from homology"/>
<comment type="similarity">
    <text evidence="8">Belongs to the TRAF3IP1 family.</text>
</comment>
<keyword evidence="4" id="KW-0970">Cilium biogenesis/degradation</keyword>
<dbReference type="OMA" id="NHEESIA"/>
<feature type="region of interest" description="Disordered" evidence="10">
    <location>
        <begin position="132"/>
        <end position="196"/>
    </location>
</feature>
<dbReference type="AlphaFoldDB" id="A0A979FXQ0"/>
<dbReference type="InterPro" id="IPR042576">
    <property type="entry name" value="TRAF3IP1_N_sf"/>
</dbReference>
<gene>
    <name evidence="13" type="primary">LOC108671441</name>
</gene>
<feature type="domain" description="TRAF3-interacting protein 1 N-terminal" evidence="11">
    <location>
        <begin position="10"/>
        <end position="118"/>
    </location>
</feature>
<feature type="compositionally biased region" description="Polar residues" evidence="10">
    <location>
        <begin position="243"/>
        <end position="259"/>
    </location>
</feature>
<evidence type="ECO:0000313" key="12">
    <source>
        <dbReference type="Proteomes" id="UP000694843"/>
    </source>
</evidence>
<keyword evidence="6" id="KW-0206">Cytoskeleton</keyword>
<evidence type="ECO:0000256" key="5">
    <source>
        <dbReference type="ARBA" id="ARBA00023054"/>
    </source>
</evidence>
<dbReference type="GO" id="GO:0042073">
    <property type="term" value="P:intraciliary transport"/>
    <property type="evidence" value="ECO:0007669"/>
    <property type="project" value="TreeGrafter"/>
</dbReference>
<reference evidence="13" key="1">
    <citation type="submission" date="2025-08" db="UniProtKB">
        <authorList>
            <consortium name="RefSeq"/>
        </authorList>
    </citation>
    <scope>IDENTIFICATION</scope>
    <source>
        <tissue evidence="13">Whole organism</tissue>
    </source>
</reference>
<evidence type="ECO:0000256" key="4">
    <source>
        <dbReference type="ARBA" id="ARBA00022794"/>
    </source>
</evidence>
<feature type="compositionally biased region" description="Basic and acidic residues" evidence="10">
    <location>
        <begin position="329"/>
        <end position="392"/>
    </location>
</feature>
<dbReference type="Pfam" id="PF10243">
    <property type="entry name" value="MIP-T3"/>
    <property type="match status" value="1"/>
</dbReference>
<evidence type="ECO:0000256" key="3">
    <source>
        <dbReference type="ARBA" id="ARBA00022490"/>
    </source>
</evidence>
<dbReference type="GO" id="GO:0008017">
    <property type="term" value="F:microtubule binding"/>
    <property type="evidence" value="ECO:0007669"/>
    <property type="project" value="InterPro"/>
</dbReference>
<dbReference type="GO" id="GO:0070507">
    <property type="term" value="P:regulation of microtubule cytoskeleton organization"/>
    <property type="evidence" value="ECO:0007669"/>
    <property type="project" value="TreeGrafter"/>
</dbReference>
<evidence type="ECO:0000256" key="1">
    <source>
        <dbReference type="ARBA" id="ARBA00004120"/>
    </source>
</evidence>
<dbReference type="PANTHER" id="PTHR31363">
    <property type="entry name" value="TRAF3-INTERACTING PROTEIN 1"/>
    <property type="match status" value="1"/>
</dbReference>
<feature type="compositionally biased region" description="Acidic residues" evidence="10">
    <location>
        <begin position="420"/>
        <end position="441"/>
    </location>
</feature>
<evidence type="ECO:0000256" key="7">
    <source>
        <dbReference type="ARBA" id="ARBA00023273"/>
    </source>
</evidence>
<keyword evidence="7" id="KW-0966">Cell projection</keyword>
<dbReference type="GO" id="GO:0060271">
    <property type="term" value="P:cilium assembly"/>
    <property type="evidence" value="ECO:0007669"/>
    <property type="project" value="TreeGrafter"/>
</dbReference>
<dbReference type="GO" id="GO:0048731">
    <property type="term" value="P:system development"/>
    <property type="evidence" value="ECO:0007669"/>
    <property type="project" value="UniProtKB-ARBA"/>
</dbReference>
<keyword evidence="3" id="KW-0963">Cytoplasm</keyword>
<feature type="compositionally biased region" description="Pro residues" evidence="10">
    <location>
        <begin position="544"/>
        <end position="560"/>
    </location>
</feature>
<dbReference type="InterPro" id="IPR040468">
    <property type="entry name" value="TRAF3IP1_N"/>
</dbReference>
<dbReference type="Proteomes" id="UP000694843">
    <property type="component" value="Unplaced"/>
</dbReference>
<name>A0A979FXQ0_HYAAZ</name>
<evidence type="ECO:0000313" key="13">
    <source>
        <dbReference type="RefSeq" id="XP_047741467.1"/>
    </source>
</evidence>
<dbReference type="KEGG" id="hazt:108671441"/>
<dbReference type="OrthoDB" id="10258914at2759"/>
<dbReference type="FunFam" id="1.10.418.50:FF:000001">
    <property type="entry name" value="TRAF3-interacting protein 1 isoform X1"/>
    <property type="match status" value="1"/>
</dbReference>
<dbReference type="RefSeq" id="XP_047741467.1">
    <property type="nucleotide sequence ID" value="XM_047885511.1"/>
</dbReference>
<evidence type="ECO:0000256" key="10">
    <source>
        <dbReference type="SAM" id="MobiDB-lite"/>
    </source>
</evidence>